<dbReference type="EMBL" id="CAADRN010000315">
    <property type="protein sequence ID" value="VFU17925.1"/>
    <property type="molecule type" value="Genomic_DNA"/>
</dbReference>
<evidence type="ECO:0000313" key="1">
    <source>
        <dbReference type="EMBL" id="VFU17925.1"/>
    </source>
</evidence>
<organism evidence="1">
    <name type="scientific">anaerobic digester metagenome</name>
    <dbReference type="NCBI Taxonomy" id="1263854"/>
    <lineage>
        <taxon>unclassified sequences</taxon>
        <taxon>metagenomes</taxon>
        <taxon>ecological metagenomes</taxon>
    </lineage>
</organism>
<name>A0A485MAS4_9ZZZZ</name>
<dbReference type="AlphaFoldDB" id="A0A485MAS4"/>
<reference evidence="1" key="1">
    <citation type="submission" date="2019-03" db="EMBL/GenBank/DDBJ databases">
        <authorList>
            <person name="Hao L."/>
        </authorList>
    </citation>
    <scope>NUCLEOTIDE SEQUENCE</scope>
</reference>
<sequence length="57" mass="6199">MLPPLKGRGYRIIYEASRIRKGNGHKAVKLSGTAEDRPFVSEIEAKGFFVVLPVAGA</sequence>
<proteinExistence type="predicted"/>
<protein>
    <submittedName>
        <fullName evidence="1">Uncharacterized protein</fullName>
    </submittedName>
</protein>
<accession>A0A485MAS4</accession>
<gene>
    <name evidence="1" type="ORF">SCFA_3820002</name>
</gene>